<organism evidence="1 2">
    <name type="scientific">Nicotiana tabacum</name>
    <name type="common">Common tobacco</name>
    <dbReference type="NCBI Taxonomy" id="4097"/>
    <lineage>
        <taxon>Eukaryota</taxon>
        <taxon>Viridiplantae</taxon>
        <taxon>Streptophyta</taxon>
        <taxon>Embryophyta</taxon>
        <taxon>Tracheophyta</taxon>
        <taxon>Spermatophyta</taxon>
        <taxon>Magnoliopsida</taxon>
        <taxon>eudicotyledons</taxon>
        <taxon>Gunneridae</taxon>
        <taxon>Pentapetalae</taxon>
        <taxon>asterids</taxon>
        <taxon>lamiids</taxon>
        <taxon>Solanales</taxon>
        <taxon>Solanaceae</taxon>
        <taxon>Nicotianoideae</taxon>
        <taxon>Nicotianeae</taxon>
        <taxon>Nicotiana</taxon>
    </lineage>
</organism>
<dbReference type="Proteomes" id="UP000790787">
    <property type="component" value="Chromosome 16"/>
</dbReference>
<keyword evidence="1" id="KW-1185">Reference proteome</keyword>
<gene>
    <name evidence="2" type="primary">LOC107789896</name>
</gene>
<evidence type="ECO:0000313" key="1">
    <source>
        <dbReference type="Proteomes" id="UP000790787"/>
    </source>
</evidence>
<sequence>MVDRDVLIQHYKQSRQADISNLEISNASPLSYELLMKFIDNVIQNLKDLLIVRLCEPPSLHSELLGMYSLVKDQMEVVEKELRALRSFVVFVGKICNSELQSCGQIFLHHIKPIEPHVRVIYTDVLRDLRLSGARNMSHIEAAIGFSETLLHMSVSELPLSNDIQDEMRIRFFRQLENIVIHAGFVVYVAEAKFYTLPDSSKKDWEQELTVLSDKIQHVKTLIYQEVRKWVRSYLPKNDGLGFSNSLLDSLKELISCHSGSVLSLKNKLEVVHEELESFQKNIAKQSNNKHDEQQHLVARVVDKAYEVEYIVDSFAVRDAPLTYLTEWFSDLVREIVLLKTKPAYLNSFDEKDSWHLLERKVFGEQICPQQLREVGQAIAKKCKGVPICIVLVAGLLAKIDKTEQCWKLVELSFGEGIQVDAKDLLKLAYNDLPDKLRPCFLYFGAFVEDREIFVSKLINLWIAGGFIENDKEKCLEDIAEDYLEDLIERELVIVTKKKSNEKLKACRLHDQVLEFCLAKAKENNFLLCLKRDYDAKPPQFYSEKPSHRRLSFCSNGDYLAGWRPSCSHARSVLFREVNDDSFSTELNHLRYLAVQTTRSSIPSSIENLYNLQTFIIKRTGGKQVHLPDILWRLINLRHISISYRALFNLHDAQESLDESPSKLYDLATLSSPYVSSAEDMEIIVRKVPNLRKLKCEFADSWGWEKNENGFPVLDSLHRLETLKVHFFNFPKVGPSRLNFPLNLKKLTLCKFYLPHAEISIMAKLVNLEILKLQQVVFEREEWEVADEEFPKLKLLKLENLELSQWRASDDAFYNLRRLVLRGCSHLEAIPYCFEDIPYLEYIEVKSCSEDVINSARDITEMRVDMVRLQLFFVAGADWRYLLVADVMVIECISVLRFSIPCCHKIRYIHMLQKYNEVVKLSSIKQQQLNPETGTANTKQVNSENKEKLQ</sequence>
<protein>
    <submittedName>
        <fullName evidence="2">Late blight resistance protein homolog R1A-3</fullName>
    </submittedName>
</protein>
<reference evidence="1" key="1">
    <citation type="journal article" date="2014" name="Nat. Commun.">
        <title>The tobacco genome sequence and its comparison with those of tomato and potato.</title>
        <authorList>
            <person name="Sierro N."/>
            <person name="Battey J.N."/>
            <person name="Ouadi S."/>
            <person name="Bakaher N."/>
            <person name="Bovet L."/>
            <person name="Willig A."/>
            <person name="Goepfert S."/>
            <person name="Peitsch M.C."/>
            <person name="Ivanov N.V."/>
        </authorList>
    </citation>
    <scope>NUCLEOTIDE SEQUENCE [LARGE SCALE GENOMIC DNA]</scope>
</reference>
<accession>A0AC58STX1</accession>
<evidence type="ECO:0000313" key="2">
    <source>
        <dbReference type="RefSeq" id="XP_075088421.1"/>
    </source>
</evidence>
<dbReference type="RefSeq" id="XP_075088421.1">
    <property type="nucleotide sequence ID" value="XM_075232320.1"/>
</dbReference>
<proteinExistence type="predicted"/>
<name>A0AC58STX1_TOBAC</name>
<reference evidence="2" key="2">
    <citation type="submission" date="2025-08" db="UniProtKB">
        <authorList>
            <consortium name="RefSeq"/>
        </authorList>
    </citation>
    <scope>IDENTIFICATION</scope>
    <source>
        <tissue evidence="2">Leaf</tissue>
    </source>
</reference>